<evidence type="ECO:0000256" key="5">
    <source>
        <dbReference type="ARBA" id="ARBA00023172"/>
    </source>
</evidence>
<sequence>MNPNECARYSRARKGGHVPGVEATPLRANTRADSTPLAPGTSTSVDAAGTLPAVDPRRERIASLRRLLVERFGPHVLLDWTQPSSSFSACAECVPTQCVLNPRALPTELLGLDLALGGGIPRGRLTELAGPPYSGKRTLASWLVRTTQRIGGWAAYLDAAHGADFDRLHRWGVNLREFLIALPRSLPEALELARLLLLADALDLVVLDLPPHWATRSELERGLRQLRPLLRGRSTALVVVRDRESGPGLAAAQLRLWLEPLAQLVLPNPFGSTMLPSGLRVRIHVERSHRWPLCEPPVPVEFSEREGVRLALERIDLALAGGIIVQHPLGLIFANTVLGRSREAAAARLASDPALWSQLEEELRARWLSLARPLTKRLTR</sequence>
<dbReference type="GO" id="GO:0006281">
    <property type="term" value="P:DNA repair"/>
    <property type="evidence" value="ECO:0007669"/>
    <property type="project" value="InterPro"/>
</dbReference>
<keyword evidence="3" id="KW-0547">Nucleotide-binding</keyword>
<dbReference type="GO" id="GO:0006310">
    <property type="term" value="P:DNA recombination"/>
    <property type="evidence" value="ECO:0007669"/>
    <property type="project" value="UniProtKB-KW"/>
</dbReference>
<feature type="region of interest" description="Disordered" evidence="6">
    <location>
        <begin position="1"/>
        <end position="51"/>
    </location>
</feature>
<evidence type="ECO:0000256" key="2">
    <source>
        <dbReference type="ARBA" id="ARBA00015553"/>
    </source>
</evidence>
<dbReference type="Gene3D" id="3.40.50.300">
    <property type="entry name" value="P-loop containing nucleotide triphosphate hydrolases"/>
    <property type="match status" value="1"/>
</dbReference>
<name>A0A7C2BGY4_THERO</name>
<dbReference type="InterPro" id="IPR027417">
    <property type="entry name" value="P-loop_NTPase"/>
</dbReference>
<evidence type="ECO:0000256" key="1">
    <source>
        <dbReference type="ARBA" id="ARBA00009391"/>
    </source>
</evidence>
<dbReference type="PANTHER" id="PTHR45900:SF1">
    <property type="entry name" value="MITOCHONDRIAL DNA REPAIR PROTEIN RECA HOMOLOG-RELATED"/>
    <property type="match status" value="1"/>
</dbReference>
<evidence type="ECO:0000259" key="7">
    <source>
        <dbReference type="Pfam" id="PF00154"/>
    </source>
</evidence>
<feature type="domain" description="RecA-like N-terminal" evidence="7">
    <location>
        <begin position="104"/>
        <end position="223"/>
    </location>
</feature>
<reference evidence="8" key="1">
    <citation type="journal article" date="2020" name="mSystems">
        <title>Genome- and Community-Level Interaction Insights into Carbon Utilization and Element Cycling Functions of Hydrothermarchaeota in Hydrothermal Sediment.</title>
        <authorList>
            <person name="Zhou Z."/>
            <person name="Liu Y."/>
            <person name="Xu W."/>
            <person name="Pan J."/>
            <person name="Luo Z.H."/>
            <person name="Li M."/>
        </authorList>
    </citation>
    <scope>NUCLEOTIDE SEQUENCE [LARGE SCALE GENOMIC DNA]</scope>
    <source>
        <strain evidence="8">SpSt-222</strain>
    </source>
</reference>
<dbReference type="PRINTS" id="PR00142">
    <property type="entry name" value="RECA"/>
</dbReference>
<proteinExistence type="inferred from homology"/>
<comment type="similarity">
    <text evidence="1">Belongs to the RecA family.</text>
</comment>
<dbReference type="GO" id="GO:0005524">
    <property type="term" value="F:ATP binding"/>
    <property type="evidence" value="ECO:0007669"/>
    <property type="project" value="UniProtKB-KW"/>
</dbReference>
<dbReference type="Pfam" id="PF00154">
    <property type="entry name" value="RecA_N"/>
    <property type="match status" value="1"/>
</dbReference>
<organism evidence="8">
    <name type="scientific">Thermomicrobium roseum</name>
    <dbReference type="NCBI Taxonomy" id="500"/>
    <lineage>
        <taxon>Bacteria</taxon>
        <taxon>Pseudomonadati</taxon>
        <taxon>Thermomicrobiota</taxon>
        <taxon>Thermomicrobia</taxon>
        <taxon>Thermomicrobiales</taxon>
        <taxon>Thermomicrobiaceae</taxon>
        <taxon>Thermomicrobium</taxon>
    </lineage>
</organism>
<dbReference type="PANTHER" id="PTHR45900">
    <property type="entry name" value="RECA"/>
    <property type="match status" value="1"/>
</dbReference>
<evidence type="ECO:0000256" key="6">
    <source>
        <dbReference type="SAM" id="MobiDB-lite"/>
    </source>
</evidence>
<dbReference type="EMBL" id="DSJL01000011">
    <property type="protein sequence ID" value="HEF66048.1"/>
    <property type="molecule type" value="Genomic_DNA"/>
</dbReference>
<evidence type="ECO:0000313" key="8">
    <source>
        <dbReference type="EMBL" id="HEF66048.1"/>
    </source>
</evidence>
<dbReference type="GO" id="GO:0005829">
    <property type="term" value="C:cytosol"/>
    <property type="evidence" value="ECO:0007669"/>
    <property type="project" value="TreeGrafter"/>
</dbReference>
<keyword evidence="5" id="KW-0233">DNA recombination</keyword>
<protein>
    <recommendedName>
        <fullName evidence="2">Protein RecA</fullName>
    </recommendedName>
</protein>
<dbReference type="GO" id="GO:0003697">
    <property type="term" value="F:single-stranded DNA binding"/>
    <property type="evidence" value="ECO:0007669"/>
    <property type="project" value="InterPro"/>
</dbReference>
<dbReference type="SUPFAM" id="SSF52540">
    <property type="entry name" value="P-loop containing nucleoside triphosphate hydrolases"/>
    <property type="match status" value="1"/>
</dbReference>
<gene>
    <name evidence="8" type="ORF">ENP47_10705</name>
</gene>
<evidence type="ECO:0000256" key="4">
    <source>
        <dbReference type="ARBA" id="ARBA00022840"/>
    </source>
</evidence>
<dbReference type="InterPro" id="IPR049428">
    <property type="entry name" value="RecA-like_N"/>
</dbReference>
<accession>A0A7C2BGY4</accession>
<dbReference type="InterPro" id="IPR013765">
    <property type="entry name" value="DNA_recomb/repair_RecA"/>
</dbReference>
<dbReference type="AlphaFoldDB" id="A0A7C2BGY4"/>
<evidence type="ECO:0000256" key="3">
    <source>
        <dbReference type="ARBA" id="ARBA00022741"/>
    </source>
</evidence>
<keyword evidence="4" id="KW-0067">ATP-binding</keyword>
<comment type="caution">
    <text evidence="8">The sequence shown here is derived from an EMBL/GenBank/DDBJ whole genome shotgun (WGS) entry which is preliminary data.</text>
</comment>